<dbReference type="RefSeq" id="WP_166380827.1">
    <property type="nucleotide sequence ID" value="NZ_BAAATT010000030.1"/>
</dbReference>
<proteinExistence type="predicted"/>
<dbReference type="EMBL" id="BONJ01000030">
    <property type="protein sequence ID" value="GIG17123.1"/>
    <property type="molecule type" value="Genomic_DNA"/>
</dbReference>
<keyword evidence="2" id="KW-1185">Reference proteome</keyword>
<gene>
    <name evidence="1" type="ORF">Cme02nite_54550</name>
</gene>
<evidence type="ECO:0000313" key="1">
    <source>
        <dbReference type="EMBL" id="GIG17123.1"/>
    </source>
</evidence>
<dbReference type="AlphaFoldDB" id="A0A8J3LA33"/>
<name>A0A8J3LA33_9ACTN</name>
<accession>A0A8J3LA33</accession>
<dbReference type="Proteomes" id="UP000660339">
    <property type="component" value="Unassembled WGS sequence"/>
</dbReference>
<reference evidence="1" key="1">
    <citation type="submission" date="2021-01" db="EMBL/GenBank/DDBJ databases">
        <title>Whole genome shotgun sequence of Catellatospora methionotrophica NBRC 14553.</title>
        <authorList>
            <person name="Komaki H."/>
            <person name="Tamura T."/>
        </authorList>
    </citation>
    <scope>NUCLEOTIDE SEQUENCE</scope>
    <source>
        <strain evidence="1">NBRC 14553</strain>
    </source>
</reference>
<comment type="caution">
    <text evidence="1">The sequence shown here is derived from an EMBL/GenBank/DDBJ whole genome shotgun (WGS) entry which is preliminary data.</text>
</comment>
<sequence length="129" mass="13431">MRIGVVLDASAVLAYARMDAIAVGELISSAYEGDARTGIPVLVLLDACRELSPKEWDLVTELTSREDGPVAVIGLAAHQVPGVAVNMDGLDHAAAQAVAAVRDLGATLATYTPSAYTAYLDDYDVLALS</sequence>
<protein>
    <submittedName>
        <fullName evidence="1">Uncharacterized protein</fullName>
    </submittedName>
</protein>
<evidence type="ECO:0000313" key="2">
    <source>
        <dbReference type="Proteomes" id="UP000660339"/>
    </source>
</evidence>
<organism evidence="1 2">
    <name type="scientific">Catellatospora methionotrophica</name>
    <dbReference type="NCBI Taxonomy" id="121620"/>
    <lineage>
        <taxon>Bacteria</taxon>
        <taxon>Bacillati</taxon>
        <taxon>Actinomycetota</taxon>
        <taxon>Actinomycetes</taxon>
        <taxon>Micromonosporales</taxon>
        <taxon>Micromonosporaceae</taxon>
        <taxon>Catellatospora</taxon>
    </lineage>
</organism>